<dbReference type="InterPro" id="IPR025855">
    <property type="entry name" value="Replic_Relax"/>
</dbReference>
<sequence>MIGDRLIVPINNTSSTGSLAVLVTAELARLTSRDKLICELLAVHHTLTTDQLAEVVFGSLGRARNRLAELHRRGILDRFRHYHRPGTQSWRWTLGPVGAAIRAAAGGEAFPRPATVRAATARLAASPHLDHLIGTNGFFTALHAHARAHPGTRVVRWWSEATCRTATGGAVRPDALGVWADGRRRVPFWLEYDTGTETVARVAAKLSGYAQLAGSPWAALSVLVFTSGGARRETALHAALARAASGTTLNVATATADAGGPAGPVWRRIGHGDRVALADLPAAPVPADDGPDAPP</sequence>
<reference evidence="1" key="1">
    <citation type="journal article" date="2014" name="Int. J. Syst. Evol. Microbiol.">
        <title>Complete genome sequence of Corynebacterium casei LMG S-19264T (=DSM 44701T), isolated from a smear-ripened cheese.</title>
        <authorList>
            <consortium name="US DOE Joint Genome Institute (JGI-PGF)"/>
            <person name="Walter F."/>
            <person name="Albersmeier A."/>
            <person name="Kalinowski J."/>
            <person name="Ruckert C."/>
        </authorList>
    </citation>
    <scope>NUCLEOTIDE SEQUENCE</scope>
    <source>
        <strain evidence="1">JCM 3091</strain>
    </source>
</reference>
<accession>A0A8J3BUE5</accession>
<dbReference type="AlphaFoldDB" id="A0A8J3BUE5"/>
<dbReference type="EMBL" id="BMQC01000027">
    <property type="protein sequence ID" value="GGK43735.1"/>
    <property type="molecule type" value="Genomic_DNA"/>
</dbReference>
<gene>
    <name evidence="1" type="ORF">GCM10010124_40640</name>
</gene>
<evidence type="ECO:0000313" key="1">
    <source>
        <dbReference type="EMBL" id="GGK43735.1"/>
    </source>
</evidence>
<dbReference type="Proteomes" id="UP000662200">
    <property type="component" value="Unassembled WGS sequence"/>
</dbReference>
<evidence type="ECO:0008006" key="3">
    <source>
        <dbReference type="Google" id="ProtNLM"/>
    </source>
</evidence>
<organism evidence="1 2">
    <name type="scientific">Pilimelia terevasa</name>
    <dbReference type="NCBI Taxonomy" id="53372"/>
    <lineage>
        <taxon>Bacteria</taxon>
        <taxon>Bacillati</taxon>
        <taxon>Actinomycetota</taxon>
        <taxon>Actinomycetes</taxon>
        <taxon>Micromonosporales</taxon>
        <taxon>Micromonosporaceae</taxon>
        <taxon>Pilimelia</taxon>
    </lineage>
</organism>
<name>A0A8J3BUE5_9ACTN</name>
<protein>
    <recommendedName>
        <fullName evidence="3">Replication-relaxation</fullName>
    </recommendedName>
</protein>
<reference evidence="1" key="2">
    <citation type="submission" date="2020-09" db="EMBL/GenBank/DDBJ databases">
        <authorList>
            <person name="Sun Q."/>
            <person name="Ohkuma M."/>
        </authorList>
    </citation>
    <scope>NUCLEOTIDE SEQUENCE</scope>
    <source>
        <strain evidence="1">JCM 3091</strain>
    </source>
</reference>
<proteinExistence type="predicted"/>
<evidence type="ECO:0000313" key="2">
    <source>
        <dbReference type="Proteomes" id="UP000662200"/>
    </source>
</evidence>
<dbReference type="Pfam" id="PF13814">
    <property type="entry name" value="Replic_Relax"/>
    <property type="match status" value="1"/>
</dbReference>
<keyword evidence="2" id="KW-1185">Reference proteome</keyword>
<comment type="caution">
    <text evidence="1">The sequence shown here is derived from an EMBL/GenBank/DDBJ whole genome shotgun (WGS) entry which is preliminary data.</text>
</comment>